<reference evidence="3" key="1">
    <citation type="journal article" date="2024" name="IScience">
        <title>Strigolactones Initiate the Formation of Haustorium-like Structures in Castilleja.</title>
        <authorList>
            <person name="Buerger M."/>
            <person name="Peterson D."/>
            <person name="Chory J."/>
        </authorList>
    </citation>
    <scope>NUCLEOTIDE SEQUENCE [LARGE SCALE GENOMIC DNA]</scope>
</reference>
<protein>
    <submittedName>
        <fullName evidence="2">Uncharacterized protein</fullName>
    </submittedName>
</protein>
<keyword evidence="1" id="KW-1133">Transmembrane helix</keyword>
<gene>
    <name evidence="2" type="ORF">CASFOL_041363</name>
</gene>
<comment type="caution">
    <text evidence="2">The sequence shown here is derived from an EMBL/GenBank/DDBJ whole genome shotgun (WGS) entry which is preliminary data.</text>
</comment>
<proteinExistence type="predicted"/>
<keyword evidence="1" id="KW-0812">Transmembrane</keyword>
<keyword evidence="1" id="KW-0472">Membrane</keyword>
<evidence type="ECO:0000256" key="1">
    <source>
        <dbReference type="SAM" id="Phobius"/>
    </source>
</evidence>
<accession>A0ABD3BEF1</accession>
<sequence>MIYRNWSLLTGPATILAGIVGTVVIADLIFVESDWLRKDKTDQKKQKTTLSTH</sequence>
<name>A0ABD3BEF1_9LAMI</name>
<evidence type="ECO:0000313" key="2">
    <source>
        <dbReference type="EMBL" id="KAL3615702.1"/>
    </source>
</evidence>
<dbReference type="Proteomes" id="UP001632038">
    <property type="component" value="Unassembled WGS sequence"/>
</dbReference>
<keyword evidence="3" id="KW-1185">Reference proteome</keyword>
<dbReference type="EMBL" id="JAVIJP010000100">
    <property type="protein sequence ID" value="KAL3615702.1"/>
    <property type="molecule type" value="Genomic_DNA"/>
</dbReference>
<feature type="transmembrane region" description="Helical" evidence="1">
    <location>
        <begin position="6"/>
        <end position="30"/>
    </location>
</feature>
<evidence type="ECO:0000313" key="3">
    <source>
        <dbReference type="Proteomes" id="UP001632038"/>
    </source>
</evidence>
<dbReference type="AlphaFoldDB" id="A0ABD3BEF1"/>
<organism evidence="2 3">
    <name type="scientific">Castilleja foliolosa</name>
    <dbReference type="NCBI Taxonomy" id="1961234"/>
    <lineage>
        <taxon>Eukaryota</taxon>
        <taxon>Viridiplantae</taxon>
        <taxon>Streptophyta</taxon>
        <taxon>Embryophyta</taxon>
        <taxon>Tracheophyta</taxon>
        <taxon>Spermatophyta</taxon>
        <taxon>Magnoliopsida</taxon>
        <taxon>eudicotyledons</taxon>
        <taxon>Gunneridae</taxon>
        <taxon>Pentapetalae</taxon>
        <taxon>asterids</taxon>
        <taxon>lamiids</taxon>
        <taxon>Lamiales</taxon>
        <taxon>Orobanchaceae</taxon>
        <taxon>Pedicularideae</taxon>
        <taxon>Castillejinae</taxon>
        <taxon>Castilleja</taxon>
    </lineage>
</organism>